<dbReference type="Proteomes" id="UP000009149">
    <property type="component" value="Chromosome"/>
</dbReference>
<dbReference type="AlphaFoldDB" id="B3DZ34"/>
<dbReference type="STRING" id="481448.Minf_2072"/>
<sequence>MKRKILRKLYKAILLLAAGLWIGLGTKTWALPGVGQLPGHGIVASGTVNSYTNVAPPAGFSNAATLNVSGNTAILWGSSGGTLNVTGSGPGFNVGQGAKLFVSQTGSASLLNVDTTGNPSYIMGSIQSTGGYFFPIYIANGSGVVVGPNASITFPGGIGILGYDLSSQASGFSVSGSVSVAPTTAGSSVTIQSGATLNATESALLIAAPTVNVGIATPTSLLGTFGHHPVSILSGYSFTGYYAYYGTFTTGPTPISNATSGATAGSITLSGPSSGSFTFPIGSFLLSSGSITTSGKLVLPGGGDIQWGLGYGNLGMWQGWLYNYGTITFSQLLSPQTVGFHGSLSNWGTILGNPSLTLPGVVIWVTGSIINNSGAIMNGGGTNVHLWAQQGALINKGTISGYDFVDLFAQNPGGLNSQYPLGSVYNSGVINITSPTASTDSFTNPGNLSISLFAPLYPHQLTAVPNINLWASSATGNVFFVTGGAVNTADPGGLHAAALSAASFPLSTFYLNIPITSQIVSFKGGNLTGGGVLTTEEFHLTTAGDVRNVVSSQAILNGFHIANGNFGNTTITLNLDGVVPQIINLAVNGDASINSGGTSTFLHSVFSPPVGLTNPVPNEGGNLLVNASGNLTVTQINGFLPLHKALSTNILHLGPSFIFPGGIALKAGGTLSVNVPIDNGYTAVAGPNFQGIFLSAPSISVAAPFVTSGNTVVHTSLPIPPVTVYDVTAVSPLFPTIYTANPSPGKLVVSPFPFQ</sequence>
<name>B3DZ34_METI4</name>
<organism evidence="1 2">
    <name type="scientific">Methylacidiphilum infernorum (isolate V4)</name>
    <name type="common">Methylokorus infernorum (strain V4)</name>
    <dbReference type="NCBI Taxonomy" id="481448"/>
    <lineage>
        <taxon>Bacteria</taxon>
        <taxon>Pseudomonadati</taxon>
        <taxon>Verrucomicrobiota</taxon>
        <taxon>Methylacidiphilae</taxon>
        <taxon>Methylacidiphilales</taxon>
        <taxon>Methylacidiphilaceae</taxon>
        <taxon>Methylacidiphilum (ex Ratnadevi et al. 2023)</taxon>
    </lineage>
</organism>
<gene>
    <name evidence="1" type="ordered locus">Minf_2072</name>
</gene>
<evidence type="ECO:0000313" key="1">
    <source>
        <dbReference type="EMBL" id="ACD84126.1"/>
    </source>
</evidence>
<dbReference type="EMBL" id="CP000975">
    <property type="protein sequence ID" value="ACD84126.1"/>
    <property type="molecule type" value="Genomic_DNA"/>
</dbReference>
<protein>
    <recommendedName>
        <fullName evidence="3">Large exoprotein involved in heme utilization or adhesion</fullName>
    </recommendedName>
</protein>
<proteinExistence type="predicted"/>
<dbReference type="OrthoDB" id="178197at2"/>
<dbReference type="RefSeq" id="WP_012464408.1">
    <property type="nucleotide sequence ID" value="NC_010794.1"/>
</dbReference>
<dbReference type="InterPro" id="IPR011050">
    <property type="entry name" value="Pectin_lyase_fold/virulence"/>
</dbReference>
<evidence type="ECO:0008006" key="3">
    <source>
        <dbReference type="Google" id="ProtNLM"/>
    </source>
</evidence>
<reference evidence="1 2" key="1">
    <citation type="journal article" date="2008" name="Biol. Direct">
        <title>Complete genome sequence of the extremely acidophilic methanotroph isolate V4, Methylacidiphilum infernorum, a representative of the bacterial phylum Verrucomicrobia.</title>
        <authorList>
            <person name="Hou S."/>
            <person name="Makarova K.S."/>
            <person name="Saw J.H."/>
            <person name="Senin P."/>
            <person name="Ly B.V."/>
            <person name="Zhou Z."/>
            <person name="Ren Y."/>
            <person name="Wang J."/>
            <person name="Galperin M.Y."/>
            <person name="Omelchenko M.V."/>
            <person name="Wolf Y.I."/>
            <person name="Yutin N."/>
            <person name="Koonin E.V."/>
            <person name="Stott M.B."/>
            <person name="Mountain B.W."/>
            <person name="Crowe M.A."/>
            <person name="Smirnova A.V."/>
            <person name="Dunfield P.F."/>
            <person name="Feng L."/>
            <person name="Wang L."/>
            <person name="Alam M."/>
        </authorList>
    </citation>
    <scope>NUCLEOTIDE SEQUENCE [LARGE SCALE GENOMIC DNA]</scope>
    <source>
        <strain evidence="2">Isolate V4</strain>
    </source>
</reference>
<dbReference type="InterPro" id="IPR012334">
    <property type="entry name" value="Pectin_lyas_fold"/>
</dbReference>
<evidence type="ECO:0000313" key="2">
    <source>
        <dbReference type="Proteomes" id="UP000009149"/>
    </source>
</evidence>
<dbReference type="KEGG" id="min:Minf_2072"/>
<dbReference type="eggNOG" id="ENOG50347BY">
    <property type="taxonomic scope" value="Bacteria"/>
</dbReference>
<dbReference type="SUPFAM" id="SSF51126">
    <property type="entry name" value="Pectin lyase-like"/>
    <property type="match status" value="1"/>
</dbReference>
<dbReference type="Gene3D" id="2.160.20.10">
    <property type="entry name" value="Single-stranded right-handed beta-helix, Pectin lyase-like"/>
    <property type="match status" value="1"/>
</dbReference>
<dbReference type="HOGENOM" id="CLU_396813_0_0_0"/>
<accession>B3DZ34</accession>